<protein>
    <submittedName>
        <fullName evidence="1">Uncharacterized protein</fullName>
    </submittedName>
</protein>
<dbReference type="Proteomes" id="UP000265566">
    <property type="component" value="Chromosome 5"/>
</dbReference>
<evidence type="ECO:0000313" key="2">
    <source>
        <dbReference type="Proteomes" id="UP000265566"/>
    </source>
</evidence>
<evidence type="ECO:0000313" key="1">
    <source>
        <dbReference type="EMBL" id="RHN55957.1"/>
    </source>
</evidence>
<proteinExistence type="predicted"/>
<sequence length="44" mass="5601">MPYESRRDLMPFRDICWYSGWIMTDKDRMCRHLPERVLRQYDYA</sequence>
<name>A0A396HZ02_MEDTR</name>
<comment type="caution">
    <text evidence="1">The sequence shown here is derived from an EMBL/GenBank/DDBJ whole genome shotgun (WGS) entry which is preliminary data.</text>
</comment>
<organism evidence="1 2">
    <name type="scientific">Medicago truncatula</name>
    <name type="common">Barrel medic</name>
    <name type="synonym">Medicago tribuloides</name>
    <dbReference type="NCBI Taxonomy" id="3880"/>
    <lineage>
        <taxon>Eukaryota</taxon>
        <taxon>Viridiplantae</taxon>
        <taxon>Streptophyta</taxon>
        <taxon>Embryophyta</taxon>
        <taxon>Tracheophyta</taxon>
        <taxon>Spermatophyta</taxon>
        <taxon>Magnoliopsida</taxon>
        <taxon>eudicotyledons</taxon>
        <taxon>Gunneridae</taxon>
        <taxon>Pentapetalae</taxon>
        <taxon>rosids</taxon>
        <taxon>fabids</taxon>
        <taxon>Fabales</taxon>
        <taxon>Fabaceae</taxon>
        <taxon>Papilionoideae</taxon>
        <taxon>50 kb inversion clade</taxon>
        <taxon>NPAAA clade</taxon>
        <taxon>Hologalegina</taxon>
        <taxon>IRL clade</taxon>
        <taxon>Trifolieae</taxon>
        <taxon>Medicago</taxon>
    </lineage>
</organism>
<dbReference type="AlphaFoldDB" id="A0A396HZ02"/>
<dbReference type="EMBL" id="PSQE01000005">
    <property type="protein sequence ID" value="RHN55957.1"/>
    <property type="molecule type" value="Genomic_DNA"/>
</dbReference>
<accession>A0A396HZ02</accession>
<gene>
    <name evidence="1" type="ORF">MtrunA17_Chr5g0424091</name>
</gene>
<reference evidence="2" key="1">
    <citation type="journal article" date="2018" name="Nat. Plants">
        <title>Whole-genome landscape of Medicago truncatula symbiotic genes.</title>
        <authorList>
            <person name="Pecrix Y."/>
            <person name="Staton S.E."/>
            <person name="Sallet E."/>
            <person name="Lelandais-Briere C."/>
            <person name="Moreau S."/>
            <person name="Carrere S."/>
            <person name="Blein T."/>
            <person name="Jardinaud M.F."/>
            <person name="Latrasse D."/>
            <person name="Zouine M."/>
            <person name="Zahm M."/>
            <person name="Kreplak J."/>
            <person name="Mayjonade B."/>
            <person name="Satge C."/>
            <person name="Perez M."/>
            <person name="Cauet S."/>
            <person name="Marande W."/>
            <person name="Chantry-Darmon C."/>
            <person name="Lopez-Roques C."/>
            <person name="Bouchez O."/>
            <person name="Berard A."/>
            <person name="Debelle F."/>
            <person name="Munos S."/>
            <person name="Bendahmane A."/>
            <person name="Berges H."/>
            <person name="Niebel A."/>
            <person name="Buitink J."/>
            <person name="Frugier F."/>
            <person name="Benhamed M."/>
            <person name="Crespi M."/>
            <person name="Gouzy J."/>
            <person name="Gamas P."/>
        </authorList>
    </citation>
    <scope>NUCLEOTIDE SEQUENCE [LARGE SCALE GENOMIC DNA]</scope>
    <source>
        <strain evidence="2">cv. Jemalong A17</strain>
    </source>
</reference>
<dbReference type="Gramene" id="rna31255">
    <property type="protein sequence ID" value="RHN55957.1"/>
    <property type="gene ID" value="gene31255"/>
</dbReference>